<organism evidence="3 4">
    <name type="scientific">Colletotrichum salicis</name>
    <dbReference type="NCBI Taxonomy" id="1209931"/>
    <lineage>
        <taxon>Eukaryota</taxon>
        <taxon>Fungi</taxon>
        <taxon>Dikarya</taxon>
        <taxon>Ascomycota</taxon>
        <taxon>Pezizomycotina</taxon>
        <taxon>Sordariomycetes</taxon>
        <taxon>Hypocreomycetidae</taxon>
        <taxon>Glomerellales</taxon>
        <taxon>Glomerellaceae</taxon>
        <taxon>Colletotrichum</taxon>
        <taxon>Colletotrichum acutatum species complex</taxon>
    </lineage>
</organism>
<comment type="caution">
    <text evidence="3">The sequence shown here is derived from an EMBL/GenBank/DDBJ whole genome shotgun (WGS) entry which is preliminary data.</text>
</comment>
<keyword evidence="2" id="KW-0812">Transmembrane</keyword>
<reference evidence="3 4" key="1">
    <citation type="submission" date="2014-02" db="EMBL/GenBank/DDBJ databases">
        <title>The genome sequence of Colletotrichum salicis CBS 607.94.</title>
        <authorList>
            <person name="Baroncelli R."/>
            <person name="Thon M.R."/>
        </authorList>
    </citation>
    <scope>NUCLEOTIDE SEQUENCE [LARGE SCALE GENOMIC DNA]</scope>
    <source>
        <strain evidence="3 4">CBS 607.94</strain>
    </source>
</reference>
<dbReference type="OrthoDB" id="4850251at2759"/>
<gene>
    <name evidence="3" type="ORF">CSAL01_13211</name>
</gene>
<dbReference type="AlphaFoldDB" id="A0A135UGW6"/>
<evidence type="ECO:0000256" key="2">
    <source>
        <dbReference type="SAM" id="Phobius"/>
    </source>
</evidence>
<protein>
    <submittedName>
        <fullName evidence="3">Uncharacterized protein</fullName>
    </submittedName>
</protein>
<evidence type="ECO:0000313" key="3">
    <source>
        <dbReference type="EMBL" id="KXH59641.1"/>
    </source>
</evidence>
<keyword evidence="2" id="KW-0472">Membrane</keyword>
<accession>A0A135UGW6</accession>
<name>A0A135UGW6_9PEZI</name>
<feature type="region of interest" description="Disordered" evidence="1">
    <location>
        <begin position="249"/>
        <end position="273"/>
    </location>
</feature>
<proteinExistence type="predicted"/>
<dbReference type="Proteomes" id="UP000070121">
    <property type="component" value="Unassembled WGS sequence"/>
</dbReference>
<sequence length="273" mass="30111">MIGGRQYYEIPPAGQAITTSYKGNRRFDPDYGLNYGHHSYAIEQKDYRTARAVSGGSLGPAGARQSLSALDDKRANEIRHGVYAHVFLDVKNSNKSDAPLFWFIPFSRFYIILGMFFGCFFLFGIVLLLPTLRAAMTPRPTAREWESRRSIDENAAGRGQSPMHHLSSIPSLSFQVDPDPTPTSLGSALWTWKSEIFALVSIALHTAGTLLGRPADTDRHSGYGLLQENPARLNKPLPAMPSSRSGWFGVKNTSPRDPPAQAGRGGDRVTCHF</sequence>
<keyword evidence="2" id="KW-1133">Transmembrane helix</keyword>
<evidence type="ECO:0000313" key="4">
    <source>
        <dbReference type="Proteomes" id="UP000070121"/>
    </source>
</evidence>
<keyword evidence="4" id="KW-1185">Reference proteome</keyword>
<evidence type="ECO:0000256" key="1">
    <source>
        <dbReference type="SAM" id="MobiDB-lite"/>
    </source>
</evidence>
<dbReference type="EMBL" id="JFFI01001479">
    <property type="protein sequence ID" value="KXH59641.1"/>
    <property type="molecule type" value="Genomic_DNA"/>
</dbReference>
<feature type="transmembrane region" description="Helical" evidence="2">
    <location>
        <begin position="109"/>
        <end position="129"/>
    </location>
</feature>